<organism evidence="1 2">
    <name type="scientific">Methyloligella halotolerans</name>
    <dbReference type="NCBI Taxonomy" id="1177755"/>
    <lineage>
        <taxon>Bacteria</taxon>
        <taxon>Pseudomonadati</taxon>
        <taxon>Pseudomonadota</taxon>
        <taxon>Alphaproteobacteria</taxon>
        <taxon>Hyphomicrobiales</taxon>
        <taxon>Hyphomicrobiaceae</taxon>
        <taxon>Methyloligella</taxon>
    </lineage>
</organism>
<accession>A0A1E2S123</accession>
<dbReference type="AlphaFoldDB" id="A0A1E2S123"/>
<sequence length="287" mass="31783">MNAALASTPDGTDTPGAATAALRACPNCGKQASKPLEAYSSPPWAVVECADCGFVYLKNPPDYEALSKDFAWEKTRAAEKTRRSKQSPAVMWLDRATRWRLSLMRKNLLEYVADRYPGGRVLDVGCGEGRRLPETFVPFGIEISEGLAAEADKRMRALGGYAVHAPAVEGVKQFPDEHFEAILLRSFLEHEKQPKELLQEAVRVLKPQGAIFIRVPNFASLNRHLRGGKWCGFRHPDHVNYFTPNSLKAMAADCGLKMSLLNPLRLPLDDNINAILERDPNIKKAAA</sequence>
<dbReference type="Proteomes" id="UP000095087">
    <property type="component" value="Unassembled WGS sequence"/>
</dbReference>
<dbReference type="STRING" id="1177755.A7A08_01332"/>
<comment type="caution">
    <text evidence="1">The sequence shown here is derived from an EMBL/GenBank/DDBJ whole genome shotgun (WGS) entry which is preliminary data.</text>
</comment>
<dbReference type="Gene3D" id="3.40.50.150">
    <property type="entry name" value="Vaccinia Virus protein VP39"/>
    <property type="match status" value="1"/>
</dbReference>
<dbReference type="RefSeq" id="WP_069094637.1">
    <property type="nucleotide sequence ID" value="NZ_MASI01000002.1"/>
</dbReference>
<evidence type="ECO:0000313" key="2">
    <source>
        <dbReference type="Proteomes" id="UP000095087"/>
    </source>
</evidence>
<dbReference type="SUPFAM" id="SSF53335">
    <property type="entry name" value="S-adenosyl-L-methionine-dependent methyltransferases"/>
    <property type="match status" value="1"/>
</dbReference>
<dbReference type="EMBL" id="MASI01000002">
    <property type="protein sequence ID" value="ODA68161.1"/>
    <property type="molecule type" value="Genomic_DNA"/>
</dbReference>
<dbReference type="InterPro" id="IPR029063">
    <property type="entry name" value="SAM-dependent_MTases_sf"/>
</dbReference>
<gene>
    <name evidence="1" type="ORF">A7A08_01332</name>
</gene>
<dbReference type="OrthoDB" id="9815644at2"/>
<name>A0A1E2S123_9HYPH</name>
<dbReference type="CDD" id="cd02440">
    <property type="entry name" value="AdoMet_MTases"/>
    <property type="match status" value="1"/>
</dbReference>
<protein>
    <submittedName>
        <fullName evidence="1">Uncharacterized protein</fullName>
    </submittedName>
</protein>
<reference evidence="1 2" key="1">
    <citation type="submission" date="2016-07" db="EMBL/GenBank/DDBJ databases">
        <title>Draft genome sequence of Methyloligella halotolerans C2T (VKM B-2706T=CCUG 61687T=DSM 25045T), a halotolerant polyhydroxybutyrate accumulating methylotroph.</title>
        <authorList>
            <person name="Vasilenko O.V."/>
            <person name="Doronina N.V."/>
            <person name="Poroshina M.N."/>
            <person name="Tarlachkov S.V."/>
            <person name="Trotsenko Y.A."/>
        </authorList>
    </citation>
    <scope>NUCLEOTIDE SEQUENCE [LARGE SCALE GENOMIC DNA]</scope>
    <source>
        <strain evidence="1 2">VKM B-2706</strain>
    </source>
</reference>
<proteinExistence type="predicted"/>
<keyword evidence="2" id="KW-1185">Reference proteome</keyword>
<evidence type="ECO:0000313" key="1">
    <source>
        <dbReference type="EMBL" id="ODA68161.1"/>
    </source>
</evidence>
<dbReference type="PANTHER" id="PTHR43861">
    <property type="entry name" value="TRANS-ACONITATE 2-METHYLTRANSFERASE-RELATED"/>
    <property type="match status" value="1"/>
</dbReference>
<dbReference type="Pfam" id="PF13489">
    <property type="entry name" value="Methyltransf_23"/>
    <property type="match status" value="1"/>
</dbReference>